<dbReference type="Gene3D" id="3.30.429.10">
    <property type="entry name" value="Macrophage Migration Inhibitory Factor"/>
    <property type="match status" value="1"/>
</dbReference>
<accession>A0ABP7MIE2</accession>
<sequence length="141" mass="15282">MPLINVTAPKGAFNSTTQNEFMTEITNAVLIAEGASPEDSGANALAWAYFKEHPEGSIYVGKQHPDKVPLLIRITTPKGGLTLEARIQLADTISSIVNKYIGVYEGKLNHWLLMDEINEGGWAGNGHVFSIDDVKAAMNIT</sequence>
<dbReference type="InterPro" id="IPR014347">
    <property type="entry name" value="Tautomerase/MIF_sf"/>
</dbReference>
<protein>
    <recommendedName>
        <fullName evidence="3">4-oxalocrotonate tautomerase</fullName>
    </recommendedName>
</protein>
<proteinExistence type="predicted"/>
<gene>
    <name evidence="1" type="ORF">GCM10022277_16200</name>
</gene>
<reference evidence="2" key="1">
    <citation type="journal article" date="2019" name="Int. J. Syst. Evol. Microbiol.">
        <title>The Global Catalogue of Microorganisms (GCM) 10K type strain sequencing project: providing services to taxonomists for standard genome sequencing and annotation.</title>
        <authorList>
            <consortium name="The Broad Institute Genomics Platform"/>
            <consortium name="The Broad Institute Genome Sequencing Center for Infectious Disease"/>
            <person name="Wu L."/>
            <person name="Ma J."/>
        </authorList>
    </citation>
    <scope>NUCLEOTIDE SEQUENCE [LARGE SCALE GENOMIC DNA]</scope>
    <source>
        <strain evidence="2">JCM 17551</strain>
    </source>
</reference>
<name>A0ABP7MIE2_9GAMM</name>
<comment type="caution">
    <text evidence="1">The sequence shown here is derived from an EMBL/GenBank/DDBJ whole genome shotgun (WGS) entry which is preliminary data.</text>
</comment>
<dbReference type="EMBL" id="BAABBN010000004">
    <property type="protein sequence ID" value="GAA3921174.1"/>
    <property type="molecule type" value="Genomic_DNA"/>
</dbReference>
<organism evidence="1 2">
    <name type="scientific">Litoribacillus peritrichatus</name>
    <dbReference type="NCBI Taxonomy" id="718191"/>
    <lineage>
        <taxon>Bacteria</taxon>
        <taxon>Pseudomonadati</taxon>
        <taxon>Pseudomonadota</taxon>
        <taxon>Gammaproteobacteria</taxon>
        <taxon>Oceanospirillales</taxon>
        <taxon>Oceanospirillaceae</taxon>
        <taxon>Litoribacillus</taxon>
    </lineage>
</organism>
<evidence type="ECO:0008006" key="3">
    <source>
        <dbReference type="Google" id="ProtNLM"/>
    </source>
</evidence>
<keyword evidence="2" id="KW-1185">Reference proteome</keyword>
<evidence type="ECO:0000313" key="1">
    <source>
        <dbReference type="EMBL" id="GAA3921174.1"/>
    </source>
</evidence>
<evidence type="ECO:0000313" key="2">
    <source>
        <dbReference type="Proteomes" id="UP001501565"/>
    </source>
</evidence>
<dbReference type="RefSeq" id="WP_344797316.1">
    <property type="nucleotide sequence ID" value="NZ_BAABBN010000004.1"/>
</dbReference>
<dbReference type="Proteomes" id="UP001501565">
    <property type="component" value="Unassembled WGS sequence"/>
</dbReference>